<organism evidence="1 2">
    <name type="scientific">Synoicihabitans lomoniglobus</name>
    <dbReference type="NCBI Taxonomy" id="2909285"/>
    <lineage>
        <taxon>Bacteria</taxon>
        <taxon>Pseudomonadati</taxon>
        <taxon>Verrucomicrobiota</taxon>
        <taxon>Opitutia</taxon>
        <taxon>Opitutales</taxon>
        <taxon>Opitutaceae</taxon>
        <taxon>Synoicihabitans</taxon>
    </lineage>
</organism>
<dbReference type="EMBL" id="CP119075">
    <property type="protein sequence ID" value="WED64572.1"/>
    <property type="molecule type" value="Genomic_DNA"/>
</dbReference>
<dbReference type="AlphaFoldDB" id="A0AAE9ZUY2"/>
<evidence type="ECO:0000313" key="1">
    <source>
        <dbReference type="EMBL" id="WED64572.1"/>
    </source>
</evidence>
<name>A0AAE9ZUY2_9BACT</name>
<protein>
    <submittedName>
        <fullName evidence="1">Uncharacterized protein</fullName>
    </submittedName>
</protein>
<sequence>MGPKLEAALEQLELRNLDGAREIYDEVLNSTAGDRPDVLARISGDLGATGHIDTIPELIAPRYDAERHGPATGINLLQAYLAMRSPESAQHVLDLLFALQKPELEERLWGFSNAIAELMVDRRQSRSGGSGSTHINLVTISKPIWAYGIEQIDGLLPAKSDQTKRIAFGQLSLPGIQDYEKLAAQPEEAIGRFARGFPLWMAETLFFSAQYSAVGVIGIKEQAHYALFPNEWTTDNIRQLIDTAGGTTIDYVVTGSLQEQGGDYQIRLRLWEIKGFRERKAFEATWTPATADQVLADLHQQIRFFFEWKATDGIPYAPTAQPTAWIDTLGASVSTFLADKGVLPREQLAPLPGNLIAPDTDTTALARLTIADRCQRLPLDTELPGLPDTPLVAAARARLGL</sequence>
<proteinExistence type="predicted"/>
<evidence type="ECO:0000313" key="2">
    <source>
        <dbReference type="Proteomes" id="UP001218638"/>
    </source>
</evidence>
<gene>
    <name evidence="1" type="ORF">PXH66_19700</name>
</gene>
<reference evidence="1" key="1">
    <citation type="submission" date="2023-03" db="EMBL/GenBank/DDBJ databases">
        <title>Lomoglobus Profundus gen. nov., sp. nov., a novel member of the phylum Verrucomicrobia, isolated from deep-marine sediment of South China Sea.</title>
        <authorList>
            <person name="Ahmad T."/>
            <person name="Ishaq S.E."/>
            <person name="Wang F."/>
        </authorList>
    </citation>
    <scope>NUCLEOTIDE SEQUENCE</scope>
    <source>
        <strain evidence="1">LMO-M01</strain>
    </source>
</reference>
<dbReference type="RefSeq" id="WP_330930796.1">
    <property type="nucleotide sequence ID" value="NZ_CP119075.1"/>
</dbReference>
<keyword evidence="2" id="KW-1185">Reference proteome</keyword>
<accession>A0AAE9ZUY2</accession>
<dbReference type="KEGG" id="slom:PXH66_19700"/>
<dbReference type="Proteomes" id="UP001218638">
    <property type="component" value="Chromosome"/>
</dbReference>